<organism evidence="1">
    <name type="scientific">uncultured bacterium</name>
    <name type="common">gcode 4</name>
    <dbReference type="NCBI Taxonomy" id="1234023"/>
    <lineage>
        <taxon>Bacteria</taxon>
        <taxon>environmental samples</taxon>
    </lineage>
</organism>
<comment type="caution">
    <text evidence="1">The sequence shown here is derived from an EMBL/GenBank/DDBJ whole genome shotgun (WGS) entry which is preliminary data.</text>
</comment>
<reference evidence="1" key="1">
    <citation type="journal article" date="2012" name="Science">
        <title>Fermentation, hydrogen, and sulfur metabolism in multiple uncultivated bacterial phyla.</title>
        <authorList>
            <person name="Wrighton K.C."/>
            <person name="Thomas B.C."/>
            <person name="Sharon I."/>
            <person name="Miller C.S."/>
            <person name="Castelle C.J."/>
            <person name="VerBerkmoes N.C."/>
            <person name="Wilkins M.J."/>
            <person name="Hettich R.L."/>
            <person name="Lipton M.S."/>
            <person name="Williams K.H."/>
            <person name="Long P.E."/>
            <person name="Banfield J.F."/>
        </authorList>
    </citation>
    <scope>NUCLEOTIDE SEQUENCE [LARGE SCALE GENOMIC DNA]</scope>
</reference>
<gene>
    <name evidence="1" type="ORF">ACD_3C00188G0023</name>
</gene>
<protein>
    <submittedName>
        <fullName evidence="1">Uncharacterized protein</fullName>
    </submittedName>
</protein>
<evidence type="ECO:0000313" key="1">
    <source>
        <dbReference type="EMBL" id="EKE27607.1"/>
    </source>
</evidence>
<name>K2G0C4_9BACT</name>
<dbReference type="AlphaFoldDB" id="K2G0C4"/>
<sequence>MRSNILYQSAVDRIEKSWLWEKITEKIKKERYESMPSPYMWHMLDEDYIYAIKKLSERWYFDSIPEEFKYMYQETMNSLLRWPDSKEWKVERSTWTQIIKCEKDDILLFWWFFSSEAMSQEEMWNPKKYWFKNVTDLVASVSEYVRMKLLRTDSSKEWYKWSTAKDWKSYITSIWGSTHWDFRAERTETTPYETIDPFWNFVSLRPKTNEDTQMINAYHSIESYFLMVILKWMDTAGYKSELLNMNWELMQEFLSSFSNDGPFSKKCTENLTWETSFANDAKMVFVSYGLPMRRFNSENRRTHFAISTESRWWYSAYIWDDWELIFSYSNREKEGEEMKKDMVFYKEDVDDILKGIVYQAAMDLWRTSLNEILTAMAYYMENRDKL</sequence>
<accession>K2G0C4</accession>
<dbReference type="EMBL" id="AMFJ01000462">
    <property type="protein sequence ID" value="EKE27607.1"/>
    <property type="molecule type" value="Genomic_DNA"/>
</dbReference>
<proteinExistence type="predicted"/>